<organism evidence="2 3">
    <name type="scientific">Phocoenobacter atlanticus subsp. atlanticus</name>
    <dbReference type="NCBI Taxonomy" id="3061285"/>
    <lineage>
        <taxon>Bacteria</taxon>
        <taxon>Pseudomonadati</taxon>
        <taxon>Pseudomonadota</taxon>
        <taxon>Gammaproteobacteria</taxon>
        <taxon>Pasteurellales</taxon>
        <taxon>Pasteurellaceae</taxon>
        <taxon>Phocoenobacter</taxon>
        <taxon>Phocoenobacter atlanticus</taxon>
    </lineage>
</organism>
<dbReference type="RefSeq" id="WP_306351457.1">
    <property type="nucleotide sequence ID" value="NZ_JASAWV010000005.1"/>
</dbReference>
<evidence type="ECO:0000256" key="1">
    <source>
        <dbReference type="SAM" id="Phobius"/>
    </source>
</evidence>
<comment type="caution">
    <text evidence="2">The sequence shown here is derived from an EMBL/GenBank/DDBJ whole genome shotgun (WGS) entry which is preliminary data.</text>
</comment>
<evidence type="ECO:0000313" key="3">
    <source>
        <dbReference type="Proteomes" id="UP001226020"/>
    </source>
</evidence>
<keyword evidence="1" id="KW-0812">Transmembrane</keyword>
<evidence type="ECO:0000313" key="2">
    <source>
        <dbReference type="EMBL" id="MDP8148284.1"/>
    </source>
</evidence>
<accession>A0AAW8CIR2</accession>
<keyword evidence="1" id="KW-0472">Membrane</keyword>
<gene>
    <name evidence="2" type="ORF">QJU57_04200</name>
</gene>
<keyword evidence="1" id="KW-1133">Transmembrane helix</keyword>
<feature type="transmembrane region" description="Helical" evidence="1">
    <location>
        <begin position="21"/>
        <end position="39"/>
    </location>
</feature>
<dbReference type="EMBL" id="JASAXT010000005">
    <property type="protein sequence ID" value="MDP8148284.1"/>
    <property type="molecule type" value="Genomic_DNA"/>
</dbReference>
<name>A0AAW8CIR2_9PAST</name>
<dbReference type="Pfam" id="PF11444">
    <property type="entry name" value="DUF2895"/>
    <property type="match status" value="1"/>
</dbReference>
<keyword evidence="3" id="KW-1185">Reference proteome</keyword>
<reference evidence="2 3" key="1">
    <citation type="journal article" date="2023" name="Front. Microbiol.">
        <title>Phylogeography and host specificity of Pasteurellaceae pathogenic to sea-farmed fish in the north-east Atlantic.</title>
        <authorList>
            <person name="Gulla S."/>
            <person name="Colquhoun D.J."/>
            <person name="Olsen A.B."/>
            <person name="Spilsberg B."/>
            <person name="Lagesen K."/>
            <person name="Aakesson C.P."/>
            <person name="Strom S."/>
            <person name="Manji F."/>
            <person name="Birkbeck T.H."/>
            <person name="Nilsen H.K."/>
        </authorList>
    </citation>
    <scope>NUCLEOTIDE SEQUENCE [LARGE SCALE GENOMIC DNA]</scope>
    <source>
        <strain evidence="2 3">NVIB3131</strain>
    </source>
</reference>
<sequence length="214" mass="25134">MSIPKNKVQRYEQEVRYHRRTTVIFFILLLILSIGLWNIPRTIKIHTAPDVTKSFVQLNGEIPPHAVYGFARVLWESLNYCEEDCGKEFLPTLEKYKSYITKSCQHDLKRHFENSSNLYRFRSRLLLPTEDSLFSQDKIQQASSNTWYVKLKYNLKDDVNSVATRDNIMLYPIKVVRSDKPLSVNPLGMEIDCYFGNGPVVVKRKDIKQKRDIQ</sequence>
<protein>
    <submittedName>
        <fullName evidence="2">DUF2895 family protein</fullName>
    </submittedName>
</protein>
<dbReference type="AlphaFoldDB" id="A0AAW8CIR2"/>
<dbReference type="InterPro" id="IPR021548">
    <property type="entry name" value="DUF2895"/>
</dbReference>
<dbReference type="Proteomes" id="UP001226020">
    <property type="component" value="Unassembled WGS sequence"/>
</dbReference>
<proteinExistence type="predicted"/>